<dbReference type="Pfam" id="PF00535">
    <property type="entry name" value="Glycos_transf_2"/>
    <property type="match status" value="1"/>
</dbReference>
<proteinExistence type="predicted"/>
<comment type="caution">
    <text evidence="2">The sequence shown here is derived from an EMBL/GenBank/DDBJ whole genome shotgun (WGS) entry which is preliminary data.</text>
</comment>
<dbReference type="GO" id="GO:0006487">
    <property type="term" value="P:protein N-linked glycosylation"/>
    <property type="evidence" value="ECO:0007669"/>
    <property type="project" value="TreeGrafter"/>
</dbReference>
<dbReference type="RefSeq" id="WP_345418654.1">
    <property type="nucleotide sequence ID" value="NZ_AP031496.1"/>
</dbReference>
<dbReference type="PANTHER" id="PTHR10859">
    <property type="entry name" value="GLYCOSYL TRANSFERASE"/>
    <property type="match status" value="1"/>
</dbReference>
<feature type="domain" description="Glycosyltransferase 2-like" evidence="1">
    <location>
        <begin position="5"/>
        <end position="141"/>
    </location>
</feature>
<evidence type="ECO:0000313" key="3">
    <source>
        <dbReference type="Proteomes" id="UP001409585"/>
    </source>
</evidence>
<dbReference type="SUPFAM" id="SSF53448">
    <property type="entry name" value="Nucleotide-diphospho-sugar transferases"/>
    <property type="match status" value="1"/>
</dbReference>
<name>A0AAV3U0D4_9ALTE</name>
<gene>
    <name evidence="2" type="ORF">GCM10025791_12230</name>
</gene>
<protein>
    <recommendedName>
        <fullName evidence="1">Glycosyltransferase 2-like domain-containing protein</fullName>
    </recommendedName>
</protein>
<dbReference type="AlphaFoldDB" id="A0AAV3U0D4"/>
<keyword evidence="3" id="KW-1185">Reference proteome</keyword>
<dbReference type="CDD" id="cd04179">
    <property type="entry name" value="DPM_DPG-synthase_like"/>
    <property type="match status" value="1"/>
</dbReference>
<dbReference type="EMBL" id="BAABLX010000007">
    <property type="protein sequence ID" value="GAA4936093.1"/>
    <property type="molecule type" value="Genomic_DNA"/>
</dbReference>
<evidence type="ECO:0000313" key="2">
    <source>
        <dbReference type="EMBL" id="GAA4936093.1"/>
    </source>
</evidence>
<dbReference type="PANTHER" id="PTHR10859:SF91">
    <property type="entry name" value="DOLICHYL-PHOSPHATE BETA-GLUCOSYLTRANSFERASE"/>
    <property type="match status" value="1"/>
</dbReference>
<evidence type="ECO:0000259" key="1">
    <source>
        <dbReference type="Pfam" id="PF00535"/>
    </source>
</evidence>
<organism evidence="2 3">
    <name type="scientific">Halioxenophilus aromaticivorans</name>
    <dbReference type="NCBI Taxonomy" id="1306992"/>
    <lineage>
        <taxon>Bacteria</taxon>
        <taxon>Pseudomonadati</taxon>
        <taxon>Pseudomonadota</taxon>
        <taxon>Gammaproteobacteria</taxon>
        <taxon>Alteromonadales</taxon>
        <taxon>Alteromonadaceae</taxon>
        <taxon>Halioxenophilus</taxon>
    </lineage>
</organism>
<dbReference type="InterPro" id="IPR001173">
    <property type="entry name" value="Glyco_trans_2-like"/>
</dbReference>
<sequence length="248" mass="28071">MSYCLIVPHYNHAAELANFLPKLRGLDIPIVLIDDGSDPHNLSQVQQLCSEQNDLHLIEHGHNRGKGAAVRTGLGLARYLGFSHGIQIDADGQHCLEDVSRFIEASKKQPQWIICGKPTFTDDAPKARVYGRKVTDFWTALETLSLKIKDGLCGFRVYPLDALDTVFDRYYVGPRMDFDTEVLVKAVWSDVDLQFIDTRVVYPPGAASHFHYLRDNLVLIQLHTRLVTGMLLRLPWLVSKKLRGRPQP</sequence>
<dbReference type="InterPro" id="IPR029044">
    <property type="entry name" value="Nucleotide-diphossugar_trans"/>
</dbReference>
<reference evidence="3" key="1">
    <citation type="journal article" date="2019" name="Int. J. Syst. Evol. Microbiol.">
        <title>The Global Catalogue of Microorganisms (GCM) 10K type strain sequencing project: providing services to taxonomists for standard genome sequencing and annotation.</title>
        <authorList>
            <consortium name="The Broad Institute Genomics Platform"/>
            <consortium name="The Broad Institute Genome Sequencing Center for Infectious Disease"/>
            <person name="Wu L."/>
            <person name="Ma J."/>
        </authorList>
    </citation>
    <scope>NUCLEOTIDE SEQUENCE [LARGE SCALE GENOMIC DNA]</scope>
    <source>
        <strain evidence="3">JCM 19134</strain>
    </source>
</reference>
<dbReference type="Proteomes" id="UP001409585">
    <property type="component" value="Unassembled WGS sequence"/>
</dbReference>
<accession>A0AAV3U0D4</accession>
<dbReference type="Gene3D" id="3.90.550.10">
    <property type="entry name" value="Spore Coat Polysaccharide Biosynthesis Protein SpsA, Chain A"/>
    <property type="match status" value="1"/>
</dbReference>